<feature type="transmembrane region" description="Helical" evidence="5">
    <location>
        <begin position="76"/>
        <end position="96"/>
    </location>
</feature>
<feature type="transmembrane region" description="Helical" evidence="5">
    <location>
        <begin position="7"/>
        <end position="29"/>
    </location>
</feature>
<comment type="subcellular location">
    <subcellularLocation>
        <location evidence="1">Membrane</location>
        <topology evidence="1">Multi-pass membrane protein</topology>
    </subcellularLocation>
</comment>
<dbReference type="EMBL" id="OU015566">
    <property type="protein sequence ID" value="CAG5102267.1"/>
    <property type="molecule type" value="Genomic_DNA"/>
</dbReference>
<accession>A0ABN7SND8</accession>
<evidence type="ECO:0000256" key="2">
    <source>
        <dbReference type="ARBA" id="ARBA00022692"/>
    </source>
</evidence>
<feature type="transmembrane region" description="Helical" evidence="5">
    <location>
        <begin position="108"/>
        <end position="135"/>
    </location>
</feature>
<keyword evidence="3 5" id="KW-1133">Transmembrane helix</keyword>
<dbReference type="Pfam" id="PF00335">
    <property type="entry name" value="Tetraspanin"/>
    <property type="match status" value="1"/>
</dbReference>
<dbReference type="Proteomes" id="UP001158576">
    <property type="component" value="Chromosome 1"/>
</dbReference>
<evidence type="ECO:0000256" key="3">
    <source>
        <dbReference type="ARBA" id="ARBA00022989"/>
    </source>
</evidence>
<dbReference type="PANTHER" id="PTHR19282:SF534">
    <property type="entry name" value="TETRASPANIN FAMILY-RELATED"/>
    <property type="match status" value="1"/>
</dbReference>
<dbReference type="SUPFAM" id="SSF117281">
    <property type="entry name" value="Kelch motif"/>
    <property type="match status" value="1"/>
</dbReference>
<dbReference type="Gene3D" id="1.10.1450.10">
    <property type="entry name" value="Tetraspanin"/>
    <property type="match status" value="1"/>
</dbReference>
<proteinExistence type="predicted"/>
<evidence type="ECO:0000313" key="7">
    <source>
        <dbReference type="Proteomes" id="UP001158576"/>
    </source>
</evidence>
<keyword evidence="7" id="KW-1185">Reference proteome</keyword>
<dbReference type="InterPro" id="IPR018499">
    <property type="entry name" value="Tetraspanin/Peripherin"/>
</dbReference>
<evidence type="ECO:0000256" key="1">
    <source>
        <dbReference type="ARBA" id="ARBA00004141"/>
    </source>
</evidence>
<keyword evidence="4 5" id="KW-0472">Membrane</keyword>
<dbReference type="PANTHER" id="PTHR19282">
    <property type="entry name" value="TETRASPANIN"/>
    <property type="match status" value="1"/>
</dbReference>
<evidence type="ECO:0000256" key="4">
    <source>
        <dbReference type="ARBA" id="ARBA00023136"/>
    </source>
</evidence>
<name>A0ABN7SND8_OIKDI</name>
<gene>
    <name evidence="6" type="ORF">OKIOD_LOCUS8986</name>
</gene>
<dbReference type="InterPro" id="IPR015915">
    <property type="entry name" value="Kelch-typ_b-propeller"/>
</dbReference>
<dbReference type="InterPro" id="IPR008952">
    <property type="entry name" value="Tetraspanin_EC2_sf"/>
</dbReference>
<protein>
    <submittedName>
        <fullName evidence="6">Oidioi.mRNA.OKI2018_I69.chr1.g221.t1.cds</fullName>
    </submittedName>
</protein>
<reference evidence="6 7" key="1">
    <citation type="submission" date="2021-04" db="EMBL/GenBank/DDBJ databases">
        <authorList>
            <person name="Bliznina A."/>
        </authorList>
    </citation>
    <scope>NUCLEOTIDE SEQUENCE [LARGE SCALE GENOMIC DNA]</scope>
</reference>
<evidence type="ECO:0000256" key="5">
    <source>
        <dbReference type="SAM" id="Phobius"/>
    </source>
</evidence>
<sequence length="553" mass="62348">MIRCLFILTNTLAFLGGTALIGLCTWIILDAESIGIEADFIVDFINGFLKEVAENLGELYEEHVGNPEIFEDIFEWISYATYVALAAGCLVTLISFTGCFGAQAKSRCLLTIFEIFMALLIVIQLTGAVLAIFYYPKVDEFLVERFAEYEPIPNPEDINDVNQIPDPDVIFNSQFVDIMQTSLDCCGWNSKDDFPNELPESCFQTDAQNLTSVWENSCGRISIRIFRPKKWPPFLCAHMKEPSILKSQNNETEKYFFVLADDNEKPRLSYVISTTGAFKEDRVIQTPETVSSWGFLGRAGSAMVNGKMHIFGGTADTRKIGILDGCEIRRLRYRLINEYTTSSSIVSVPTLQGSNALLCFDFKQTGKECEEFNGEISLRTIPSEVTHLGACLAIFKGQPTAVSSYEPDGWKTVETRGQDGWSFLSEHPRKLKYHTCLGLADGLMTIGGEDFDGFQRINDIWLLRDSDWNLVGTLKQVPYFFFLFLTEFLFKQAWYASSFLISGEIFAISGDYPYAIEKIEWDGTSVVSSEIINNHPAYYAKPIVFETDAEFCK</sequence>
<evidence type="ECO:0000313" key="6">
    <source>
        <dbReference type="EMBL" id="CAG5102267.1"/>
    </source>
</evidence>
<dbReference type="SUPFAM" id="SSF48652">
    <property type="entry name" value="Tetraspanin"/>
    <property type="match status" value="1"/>
</dbReference>
<keyword evidence="2 5" id="KW-0812">Transmembrane</keyword>
<organism evidence="6 7">
    <name type="scientific">Oikopleura dioica</name>
    <name type="common">Tunicate</name>
    <dbReference type="NCBI Taxonomy" id="34765"/>
    <lineage>
        <taxon>Eukaryota</taxon>
        <taxon>Metazoa</taxon>
        <taxon>Chordata</taxon>
        <taxon>Tunicata</taxon>
        <taxon>Appendicularia</taxon>
        <taxon>Copelata</taxon>
        <taxon>Oikopleuridae</taxon>
        <taxon>Oikopleura</taxon>
    </lineage>
</organism>